<comment type="caution">
    <text evidence="1">The sequence shown here is derived from an EMBL/GenBank/DDBJ whole genome shotgun (WGS) entry which is preliminary data.</text>
</comment>
<dbReference type="PANTHER" id="PTHR34615">
    <property type="entry name" value="PX DOMAIN-CONTAINING PROTEIN"/>
    <property type="match status" value="1"/>
</dbReference>
<sequence>MVRSSILWDPYCLAYLNWEDIEALILREKEPPRRRVYASRGGLLNLDSMSSQCFRRQFPFEKADIPVLVRALKMPQYITSAQGVRVTATEALCICLRRLAYPNRLCDQQECFGRHYPVVSSVSNKVLYHIEKNFGCLLSNMTIHPWLKHSDLEAMSEDSQLYEKLEALALDKEFVIYGDPAYPLRPLLIKPYGGAALTASQQEFNSSMTLLLSLDSELFDSQTHHLKRVLLLFQGPLVCPPLLDAKHK</sequence>
<evidence type="ECO:0008006" key="3">
    <source>
        <dbReference type="Google" id="ProtNLM"/>
    </source>
</evidence>
<dbReference type="PANTHER" id="PTHR34615:SF1">
    <property type="entry name" value="PX DOMAIN-CONTAINING PROTEIN"/>
    <property type="match status" value="1"/>
</dbReference>
<reference evidence="1" key="1">
    <citation type="journal article" date="2020" name="Cell">
        <title>Large-Scale Comparative Analyses of Tick Genomes Elucidate Their Genetic Diversity and Vector Capacities.</title>
        <authorList>
            <consortium name="Tick Genome and Microbiome Consortium (TIGMIC)"/>
            <person name="Jia N."/>
            <person name="Wang J."/>
            <person name="Shi W."/>
            <person name="Du L."/>
            <person name="Sun Y."/>
            <person name="Zhan W."/>
            <person name="Jiang J.F."/>
            <person name="Wang Q."/>
            <person name="Zhang B."/>
            <person name="Ji P."/>
            <person name="Bell-Sakyi L."/>
            <person name="Cui X.M."/>
            <person name="Yuan T.T."/>
            <person name="Jiang B.G."/>
            <person name="Yang W.F."/>
            <person name="Lam T.T."/>
            <person name="Chang Q.C."/>
            <person name="Ding S.J."/>
            <person name="Wang X.J."/>
            <person name="Zhu J.G."/>
            <person name="Ruan X.D."/>
            <person name="Zhao L."/>
            <person name="Wei J.T."/>
            <person name="Ye R.Z."/>
            <person name="Que T.C."/>
            <person name="Du C.H."/>
            <person name="Zhou Y.H."/>
            <person name="Cheng J.X."/>
            <person name="Dai P.F."/>
            <person name="Guo W.B."/>
            <person name="Han X.H."/>
            <person name="Huang E.J."/>
            <person name="Li L.F."/>
            <person name="Wei W."/>
            <person name="Gao Y.C."/>
            <person name="Liu J.Z."/>
            <person name="Shao H.Z."/>
            <person name="Wang X."/>
            <person name="Wang C.C."/>
            <person name="Yang T.C."/>
            <person name="Huo Q.B."/>
            <person name="Li W."/>
            <person name="Chen H.Y."/>
            <person name="Chen S.E."/>
            <person name="Zhou L.G."/>
            <person name="Ni X.B."/>
            <person name="Tian J.H."/>
            <person name="Sheng Y."/>
            <person name="Liu T."/>
            <person name="Pan Y.S."/>
            <person name="Xia L.Y."/>
            <person name="Li J."/>
            <person name="Zhao F."/>
            <person name="Cao W.C."/>
        </authorList>
    </citation>
    <scope>NUCLEOTIDE SEQUENCE</scope>
    <source>
        <strain evidence="1">Rsan-2018</strain>
    </source>
</reference>
<gene>
    <name evidence="1" type="ORF">HPB52_002680</name>
</gene>
<proteinExistence type="predicted"/>
<protein>
    <recommendedName>
        <fullName evidence="3">DDE Tnp4 domain-containing protein</fullName>
    </recommendedName>
</protein>
<reference evidence="1" key="2">
    <citation type="submission" date="2021-09" db="EMBL/GenBank/DDBJ databases">
        <authorList>
            <person name="Jia N."/>
            <person name="Wang J."/>
            <person name="Shi W."/>
            <person name="Du L."/>
            <person name="Sun Y."/>
            <person name="Zhan W."/>
            <person name="Jiang J."/>
            <person name="Wang Q."/>
            <person name="Zhang B."/>
            <person name="Ji P."/>
            <person name="Sakyi L.B."/>
            <person name="Cui X."/>
            <person name="Yuan T."/>
            <person name="Jiang B."/>
            <person name="Yang W."/>
            <person name="Lam T.T.-Y."/>
            <person name="Chang Q."/>
            <person name="Ding S."/>
            <person name="Wang X."/>
            <person name="Zhu J."/>
            <person name="Ruan X."/>
            <person name="Zhao L."/>
            <person name="Wei J."/>
            <person name="Que T."/>
            <person name="Du C."/>
            <person name="Cheng J."/>
            <person name="Dai P."/>
            <person name="Han X."/>
            <person name="Huang E."/>
            <person name="Gao Y."/>
            <person name="Liu J."/>
            <person name="Shao H."/>
            <person name="Ye R."/>
            <person name="Li L."/>
            <person name="Wei W."/>
            <person name="Wang X."/>
            <person name="Wang C."/>
            <person name="Huo Q."/>
            <person name="Li W."/>
            <person name="Guo W."/>
            <person name="Chen H."/>
            <person name="Chen S."/>
            <person name="Zhou L."/>
            <person name="Zhou L."/>
            <person name="Ni X."/>
            <person name="Tian J."/>
            <person name="Zhou Y."/>
            <person name="Sheng Y."/>
            <person name="Liu T."/>
            <person name="Pan Y."/>
            <person name="Xia L."/>
            <person name="Li J."/>
            <person name="Zhao F."/>
            <person name="Cao W."/>
        </authorList>
    </citation>
    <scope>NUCLEOTIDE SEQUENCE</scope>
    <source>
        <strain evidence="1">Rsan-2018</strain>
        <tissue evidence="1">Larvae</tissue>
    </source>
</reference>
<dbReference type="VEuPathDB" id="VectorBase:RSAN_040640"/>
<keyword evidence="2" id="KW-1185">Reference proteome</keyword>
<dbReference type="Proteomes" id="UP000821837">
    <property type="component" value="Chromosome 1"/>
</dbReference>
<accession>A0A9D4QIB0</accession>
<dbReference type="VEuPathDB" id="VectorBase:RSAN_041421"/>
<evidence type="ECO:0000313" key="2">
    <source>
        <dbReference type="Proteomes" id="UP000821837"/>
    </source>
</evidence>
<evidence type="ECO:0000313" key="1">
    <source>
        <dbReference type="EMBL" id="KAH7982031.1"/>
    </source>
</evidence>
<organism evidence="1 2">
    <name type="scientific">Rhipicephalus sanguineus</name>
    <name type="common">Brown dog tick</name>
    <name type="synonym">Ixodes sanguineus</name>
    <dbReference type="NCBI Taxonomy" id="34632"/>
    <lineage>
        <taxon>Eukaryota</taxon>
        <taxon>Metazoa</taxon>
        <taxon>Ecdysozoa</taxon>
        <taxon>Arthropoda</taxon>
        <taxon>Chelicerata</taxon>
        <taxon>Arachnida</taxon>
        <taxon>Acari</taxon>
        <taxon>Parasitiformes</taxon>
        <taxon>Ixodida</taxon>
        <taxon>Ixodoidea</taxon>
        <taxon>Ixodidae</taxon>
        <taxon>Rhipicephalinae</taxon>
        <taxon>Rhipicephalus</taxon>
        <taxon>Rhipicephalus</taxon>
    </lineage>
</organism>
<name>A0A9D4QIB0_RHISA</name>
<dbReference type="EMBL" id="JABSTV010001245">
    <property type="protein sequence ID" value="KAH7982031.1"/>
    <property type="molecule type" value="Genomic_DNA"/>
</dbReference>
<dbReference type="AlphaFoldDB" id="A0A9D4QIB0"/>